<dbReference type="STRING" id="905079.L1JQY5"/>
<dbReference type="InterPro" id="IPR001357">
    <property type="entry name" value="BRCT_dom"/>
</dbReference>
<reference evidence="4" key="3">
    <citation type="submission" date="2016-03" db="UniProtKB">
        <authorList>
            <consortium name="EnsemblProtists"/>
        </authorList>
    </citation>
    <scope>IDENTIFICATION</scope>
</reference>
<reference evidence="3 5" key="1">
    <citation type="journal article" date="2012" name="Nature">
        <title>Algal genomes reveal evolutionary mosaicism and the fate of nucleomorphs.</title>
        <authorList>
            <consortium name="DOE Joint Genome Institute"/>
            <person name="Curtis B.A."/>
            <person name="Tanifuji G."/>
            <person name="Burki F."/>
            <person name="Gruber A."/>
            <person name="Irimia M."/>
            <person name="Maruyama S."/>
            <person name="Arias M.C."/>
            <person name="Ball S.G."/>
            <person name="Gile G.H."/>
            <person name="Hirakawa Y."/>
            <person name="Hopkins J.F."/>
            <person name="Kuo A."/>
            <person name="Rensing S.A."/>
            <person name="Schmutz J."/>
            <person name="Symeonidi A."/>
            <person name="Elias M."/>
            <person name="Eveleigh R.J."/>
            <person name="Herman E.K."/>
            <person name="Klute M.J."/>
            <person name="Nakayama T."/>
            <person name="Obornik M."/>
            <person name="Reyes-Prieto A."/>
            <person name="Armbrust E.V."/>
            <person name="Aves S.J."/>
            <person name="Beiko R.G."/>
            <person name="Coutinho P."/>
            <person name="Dacks J.B."/>
            <person name="Durnford D.G."/>
            <person name="Fast N.M."/>
            <person name="Green B.R."/>
            <person name="Grisdale C.J."/>
            <person name="Hempel F."/>
            <person name="Henrissat B."/>
            <person name="Hoppner M.P."/>
            <person name="Ishida K."/>
            <person name="Kim E."/>
            <person name="Koreny L."/>
            <person name="Kroth P.G."/>
            <person name="Liu Y."/>
            <person name="Malik S.B."/>
            <person name="Maier U.G."/>
            <person name="McRose D."/>
            <person name="Mock T."/>
            <person name="Neilson J.A."/>
            <person name="Onodera N.T."/>
            <person name="Poole A.M."/>
            <person name="Pritham E.J."/>
            <person name="Richards T.A."/>
            <person name="Rocap G."/>
            <person name="Roy S.W."/>
            <person name="Sarai C."/>
            <person name="Schaack S."/>
            <person name="Shirato S."/>
            <person name="Slamovits C.H."/>
            <person name="Spencer D.F."/>
            <person name="Suzuki S."/>
            <person name="Worden A.Z."/>
            <person name="Zauner S."/>
            <person name="Barry K."/>
            <person name="Bell C."/>
            <person name="Bharti A.K."/>
            <person name="Crow J.A."/>
            <person name="Grimwood J."/>
            <person name="Kramer R."/>
            <person name="Lindquist E."/>
            <person name="Lucas S."/>
            <person name="Salamov A."/>
            <person name="McFadden G.I."/>
            <person name="Lane C.E."/>
            <person name="Keeling P.J."/>
            <person name="Gray M.W."/>
            <person name="Grigoriev I.V."/>
            <person name="Archibald J.M."/>
        </authorList>
    </citation>
    <scope>NUCLEOTIDE SEQUENCE</scope>
    <source>
        <strain evidence="3 5">CCMP2712</strain>
    </source>
</reference>
<organism evidence="3">
    <name type="scientific">Guillardia theta (strain CCMP2712)</name>
    <name type="common">Cryptophyte</name>
    <dbReference type="NCBI Taxonomy" id="905079"/>
    <lineage>
        <taxon>Eukaryota</taxon>
        <taxon>Cryptophyceae</taxon>
        <taxon>Pyrenomonadales</taxon>
        <taxon>Geminigeraceae</taxon>
        <taxon>Guillardia</taxon>
    </lineage>
</organism>
<evidence type="ECO:0000313" key="3">
    <source>
        <dbReference type="EMBL" id="EKX50842.1"/>
    </source>
</evidence>
<dbReference type="PANTHER" id="PTHR11370">
    <property type="entry name" value="DNA-REPAIR PROTEIN XRCC1"/>
    <property type="match status" value="1"/>
</dbReference>
<dbReference type="Pfam" id="PF12738">
    <property type="entry name" value="PTCB-BRCT"/>
    <property type="match status" value="1"/>
</dbReference>
<sequence>MGAQYRQDVTTDTTHVVCKFDGTPKIAQARQQGCFIVRTDWIQACHHEQKRLPEDDFLLHKQDQNPPASKRPRTDVQSHGKNVDSSQKLPASVELPGSWMQAEVALLGKDQVDEETSKMVDGDIKRFRDYLASQVKDNQDKETIARKGLLEAFVYAKECHEQHGDLKSFQDEWIGPIPLALQRLLEVKDLMQDHGSP</sequence>
<dbReference type="GeneID" id="17307497"/>
<evidence type="ECO:0000259" key="2">
    <source>
        <dbReference type="PROSITE" id="PS50172"/>
    </source>
</evidence>
<accession>L1JQY5</accession>
<dbReference type="OrthoDB" id="245697at2759"/>
<evidence type="ECO:0000256" key="1">
    <source>
        <dbReference type="SAM" id="MobiDB-lite"/>
    </source>
</evidence>
<dbReference type="Gene3D" id="3.40.50.10190">
    <property type="entry name" value="BRCT domain"/>
    <property type="match status" value="1"/>
</dbReference>
<evidence type="ECO:0000313" key="5">
    <source>
        <dbReference type="Proteomes" id="UP000011087"/>
    </source>
</evidence>
<feature type="region of interest" description="Disordered" evidence="1">
    <location>
        <begin position="60"/>
        <end position="89"/>
    </location>
</feature>
<evidence type="ECO:0000313" key="4">
    <source>
        <dbReference type="EnsemblProtists" id="EKX50842"/>
    </source>
</evidence>
<feature type="domain" description="BRCT" evidence="2">
    <location>
        <begin position="1"/>
        <end position="59"/>
    </location>
</feature>
<dbReference type="EMBL" id="JH992977">
    <property type="protein sequence ID" value="EKX50842.1"/>
    <property type="molecule type" value="Genomic_DNA"/>
</dbReference>
<dbReference type="Proteomes" id="UP000011087">
    <property type="component" value="Unassembled WGS sequence"/>
</dbReference>
<reference evidence="5" key="2">
    <citation type="submission" date="2012-11" db="EMBL/GenBank/DDBJ databases">
        <authorList>
            <person name="Kuo A."/>
            <person name="Curtis B.A."/>
            <person name="Tanifuji G."/>
            <person name="Burki F."/>
            <person name="Gruber A."/>
            <person name="Irimia M."/>
            <person name="Maruyama S."/>
            <person name="Arias M.C."/>
            <person name="Ball S.G."/>
            <person name="Gile G.H."/>
            <person name="Hirakawa Y."/>
            <person name="Hopkins J.F."/>
            <person name="Rensing S.A."/>
            <person name="Schmutz J."/>
            <person name="Symeonidi A."/>
            <person name="Elias M."/>
            <person name="Eveleigh R.J."/>
            <person name="Herman E.K."/>
            <person name="Klute M.J."/>
            <person name="Nakayama T."/>
            <person name="Obornik M."/>
            <person name="Reyes-Prieto A."/>
            <person name="Armbrust E.V."/>
            <person name="Aves S.J."/>
            <person name="Beiko R.G."/>
            <person name="Coutinho P."/>
            <person name="Dacks J.B."/>
            <person name="Durnford D.G."/>
            <person name="Fast N.M."/>
            <person name="Green B.R."/>
            <person name="Grisdale C."/>
            <person name="Hempe F."/>
            <person name="Henrissat B."/>
            <person name="Hoppner M.P."/>
            <person name="Ishida K.-I."/>
            <person name="Kim E."/>
            <person name="Koreny L."/>
            <person name="Kroth P.G."/>
            <person name="Liu Y."/>
            <person name="Malik S.-B."/>
            <person name="Maier U.G."/>
            <person name="McRose D."/>
            <person name="Mock T."/>
            <person name="Neilson J.A."/>
            <person name="Onodera N.T."/>
            <person name="Poole A.M."/>
            <person name="Pritham E.J."/>
            <person name="Richards T.A."/>
            <person name="Rocap G."/>
            <person name="Roy S.W."/>
            <person name="Sarai C."/>
            <person name="Schaack S."/>
            <person name="Shirato S."/>
            <person name="Slamovits C.H."/>
            <person name="Spencer D.F."/>
            <person name="Suzuki S."/>
            <person name="Worden A.Z."/>
            <person name="Zauner S."/>
            <person name="Barry K."/>
            <person name="Bell C."/>
            <person name="Bharti A.K."/>
            <person name="Crow J.A."/>
            <person name="Grimwood J."/>
            <person name="Kramer R."/>
            <person name="Lindquist E."/>
            <person name="Lucas S."/>
            <person name="Salamov A."/>
            <person name="McFadden G.I."/>
            <person name="Lane C.E."/>
            <person name="Keeling P.J."/>
            <person name="Gray M.W."/>
            <person name="Grigoriev I.V."/>
            <person name="Archibald J.M."/>
        </authorList>
    </citation>
    <scope>NUCLEOTIDE SEQUENCE</scope>
    <source>
        <strain evidence="5">CCMP2712</strain>
    </source>
</reference>
<dbReference type="KEGG" id="gtt:GUITHDRAFT_103430"/>
<keyword evidence="5" id="KW-1185">Reference proteome</keyword>
<dbReference type="PROSITE" id="PS50172">
    <property type="entry name" value="BRCT"/>
    <property type="match status" value="1"/>
</dbReference>
<name>L1JQY5_GUITC</name>
<dbReference type="PaxDb" id="55529-EKX50842"/>
<dbReference type="InterPro" id="IPR036420">
    <property type="entry name" value="BRCT_dom_sf"/>
</dbReference>
<dbReference type="EnsemblProtists" id="EKX50842">
    <property type="protein sequence ID" value="EKX50842"/>
    <property type="gene ID" value="GUITHDRAFT_103430"/>
</dbReference>
<dbReference type="RefSeq" id="XP_005837822.1">
    <property type="nucleotide sequence ID" value="XM_005837765.1"/>
</dbReference>
<dbReference type="AlphaFoldDB" id="L1JQY5"/>
<dbReference type="SUPFAM" id="SSF52113">
    <property type="entry name" value="BRCT domain"/>
    <property type="match status" value="1"/>
</dbReference>
<dbReference type="PANTHER" id="PTHR11370:SF5">
    <property type="entry name" value="DNA REPAIR PROTEIN XRCC1"/>
    <property type="match status" value="1"/>
</dbReference>
<gene>
    <name evidence="3" type="ORF">GUITHDRAFT_103430</name>
</gene>
<proteinExistence type="predicted"/>
<dbReference type="HOGENOM" id="CLU_1386490_0_0_1"/>
<protein>
    <recommendedName>
        <fullName evidence="2">BRCT domain-containing protein</fullName>
    </recommendedName>
</protein>
<feature type="compositionally biased region" description="Basic and acidic residues" evidence="1">
    <location>
        <begin position="72"/>
        <end position="82"/>
    </location>
</feature>